<organism evidence="2 3">
    <name type="scientific">Sphingobacterium siyangense</name>
    <dbReference type="NCBI Taxonomy" id="459529"/>
    <lineage>
        <taxon>Bacteria</taxon>
        <taxon>Pseudomonadati</taxon>
        <taxon>Bacteroidota</taxon>
        <taxon>Sphingobacteriia</taxon>
        <taxon>Sphingobacteriales</taxon>
        <taxon>Sphingobacteriaceae</taxon>
        <taxon>Sphingobacterium</taxon>
    </lineage>
</organism>
<keyword evidence="3" id="KW-1185">Reference proteome</keyword>
<evidence type="ECO:0000313" key="2">
    <source>
        <dbReference type="EMBL" id="RKF36822.1"/>
    </source>
</evidence>
<name>A0A420FV82_9SPHI</name>
<dbReference type="EMBL" id="MCAQ01000012">
    <property type="protein sequence ID" value="RKF36822.1"/>
    <property type="molecule type" value="Genomic_DNA"/>
</dbReference>
<gene>
    <name evidence="2" type="ORF">BCY89_03875</name>
</gene>
<protein>
    <submittedName>
        <fullName evidence="2">Uncharacterized protein</fullName>
    </submittedName>
</protein>
<dbReference type="Proteomes" id="UP000286402">
    <property type="component" value="Unassembled WGS sequence"/>
</dbReference>
<feature type="region of interest" description="Disordered" evidence="1">
    <location>
        <begin position="1"/>
        <end position="24"/>
    </location>
</feature>
<dbReference type="AlphaFoldDB" id="A0A420FV82"/>
<evidence type="ECO:0000256" key="1">
    <source>
        <dbReference type="SAM" id="MobiDB-lite"/>
    </source>
</evidence>
<dbReference type="RefSeq" id="WP_120333971.1">
    <property type="nucleotide sequence ID" value="NZ_MCAQ01000012.1"/>
</dbReference>
<reference evidence="2 3" key="1">
    <citation type="submission" date="2016-07" db="EMBL/GenBank/DDBJ databases">
        <title>Genome analysis of Sphingobacterium siyangense T12B17.</title>
        <authorList>
            <person name="Xu D."/>
            <person name="Su Y."/>
            <person name="Zheng S."/>
        </authorList>
    </citation>
    <scope>NUCLEOTIDE SEQUENCE [LARGE SCALE GENOMIC DNA]</scope>
    <source>
        <strain evidence="2 3">T12B17</strain>
    </source>
</reference>
<sequence>MSWFSLNVNGNPTEPSDYTSVTTPSCPTGTNKICAIQADPDGSGQPDITDSLKDQMIQALHFRTPSTNVQLRS</sequence>
<proteinExistence type="predicted"/>
<evidence type="ECO:0000313" key="3">
    <source>
        <dbReference type="Proteomes" id="UP000286402"/>
    </source>
</evidence>
<accession>A0A420FV82</accession>
<comment type="caution">
    <text evidence="2">The sequence shown here is derived from an EMBL/GenBank/DDBJ whole genome shotgun (WGS) entry which is preliminary data.</text>
</comment>